<protein>
    <submittedName>
        <fullName evidence="1">Uncharacterized protein</fullName>
    </submittedName>
</protein>
<proteinExistence type="predicted"/>
<name>A0A6J5RBF2_9CAUD</name>
<evidence type="ECO:0000313" key="1">
    <source>
        <dbReference type="EMBL" id="CAB4191886.1"/>
    </source>
</evidence>
<gene>
    <name evidence="1" type="ORF">UFOVP1230_12</name>
</gene>
<organism evidence="1">
    <name type="scientific">uncultured Caudovirales phage</name>
    <dbReference type="NCBI Taxonomy" id="2100421"/>
    <lineage>
        <taxon>Viruses</taxon>
        <taxon>Duplodnaviria</taxon>
        <taxon>Heunggongvirae</taxon>
        <taxon>Uroviricota</taxon>
        <taxon>Caudoviricetes</taxon>
        <taxon>Peduoviridae</taxon>
        <taxon>Maltschvirus</taxon>
        <taxon>Maltschvirus maltsch</taxon>
    </lineage>
</organism>
<accession>A0A6J5RBF2</accession>
<sequence>MNQTNEAQWLKYDRENPQIYEMFAKFTLELINARRVRFGASAIIERLRWEAMTTSNGRFKMNNNYSAFYSRKFVAEFPQYSGFFRMRKAKADSILNKQ</sequence>
<dbReference type="EMBL" id="LR797179">
    <property type="protein sequence ID" value="CAB4191886.1"/>
    <property type="molecule type" value="Genomic_DNA"/>
</dbReference>
<reference evidence="1" key="1">
    <citation type="submission" date="2020-05" db="EMBL/GenBank/DDBJ databases">
        <authorList>
            <person name="Chiriac C."/>
            <person name="Salcher M."/>
            <person name="Ghai R."/>
            <person name="Kavagutti S V."/>
        </authorList>
    </citation>
    <scope>NUCLEOTIDE SEQUENCE</scope>
</reference>